<organism evidence="3 4">
    <name type="scientific">Emiliania huxleyi (strain CCMP1516)</name>
    <dbReference type="NCBI Taxonomy" id="280463"/>
    <lineage>
        <taxon>Eukaryota</taxon>
        <taxon>Haptista</taxon>
        <taxon>Haptophyta</taxon>
        <taxon>Prymnesiophyceae</taxon>
        <taxon>Isochrysidales</taxon>
        <taxon>Noelaerhabdaceae</taxon>
        <taxon>Emiliania</taxon>
    </lineage>
</organism>
<feature type="compositionally biased region" description="Basic and acidic residues" evidence="1">
    <location>
        <begin position="125"/>
        <end position="138"/>
    </location>
</feature>
<feature type="compositionally biased region" description="Pro residues" evidence="1">
    <location>
        <begin position="56"/>
        <end position="67"/>
    </location>
</feature>
<accession>A0A0D3IJN1</accession>
<sequence>MRLESAERVGSPSIPADLDAREAASPPSTLGGDDEASHPCRERLREKALPAATDPGRPPDPGRPSAPPASLQEPGGASAHHAVQLWSVDVGEARAASGPRFRTHGVAWQPSGCPIWEPSGSPTPRPERLTSLRPERHPALPPGTDEPSGCHGSLVGGEADSGQRAVTWQPSDCPIWEPSGSPTPRPGRLDPLRPERRPALPPGTDEPSGCHGSLVGGEADSGQRAVTWQPSGCPIWEPSGSPTPRPGRLDPLRPERHPALPPGTDEPSGCHGSLVGGEADPGPRALLLKAAVPAPGEWAGQCPLPSGAGGAAATAIDGGSTSGVGARFGARSEGVFDRVPAALPVCPRRIAVLAVAVAVLAVLSVAVAAKPCGLLAITLEQMDGPPAHPVNIMWEER</sequence>
<evidence type="ECO:0000313" key="4">
    <source>
        <dbReference type="Proteomes" id="UP000013827"/>
    </source>
</evidence>
<evidence type="ECO:0000313" key="3">
    <source>
        <dbReference type="EnsemblProtists" id="EOD11466"/>
    </source>
</evidence>
<feature type="compositionally biased region" description="Basic and acidic residues" evidence="1">
    <location>
        <begin position="247"/>
        <end position="258"/>
    </location>
</feature>
<keyword evidence="2" id="KW-0472">Membrane</keyword>
<reference evidence="3" key="2">
    <citation type="submission" date="2024-10" db="UniProtKB">
        <authorList>
            <consortium name="EnsemblProtists"/>
        </authorList>
    </citation>
    <scope>IDENTIFICATION</scope>
</reference>
<dbReference type="Proteomes" id="UP000013827">
    <property type="component" value="Unassembled WGS sequence"/>
</dbReference>
<keyword evidence="2" id="KW-0812">Transmembrane</keyword>
<reference evidence="4" key="1">
    <citation type="journal article" date="2013" name="Nature">
        <title>Pan genome of the phytoplankton Emiliania underpins its global distribution.</title>
        <authorList>
            <person name="Read B.A."/>
            <person name="Kegel J."/>
            <person name="Klute M.J."/>
            <person name="Kuo A."/>
            <person name="Lefebvre S.C."/>
            <person name="Maumus F."/>
            <person name="Mayer C."/>
            <person name="Miller J."/>
            <person name="Monier A."/>
            <person name="Salamov A."/>
            <person name="Young J."/>
            <person name="Aguilar M."/>
            <person name="Claverie J.M."/>
            <person name="Frickenhaus S."/>
            <person name="Gonzalez K."/>
            <person name="Herman E.K."/>
            <person name="Lin Y.C."/>
            <person name="Napier J."/>
            <person name="Ogata H."/>
            <person name="Sarno A.F."/>
            <person name="Shmutz J."/>
            <person name="Schroeder D."/>
            <person name="de Vargas C."/>
            <person name="Verret F."/>
            <person name="von Dassow P."/>
            <person name="Valentin K."/>
            <person name="Van de Peer Y."/>
            <person name="Wheeler G."/>
            <person name="Dacks J.B."/>
            <person name="Delwiche C.F."/>
            <person name="Dyhrman S.T."/>
            <person name="Glockner G."/>
            <person name="John U."/>
            <person name="Richards T."/>
            <person name="Worden A.Z."/>
            <person name="Zhang X."/>
            <person name="Grigoriev I.V."/>
            <person name="Allen A.E."/>
            <person name="Bidle K."/>
            <person name="Borodovsky M."/>
            <person name="Bowler C."/>
            <person name="Brownlee C."/>
            <person name="Cock J.M."/>
            <person name="Elias M."/>
            <person name="Gladyshev V.N."/>
            <person name="Groth M."/>
            <person name="Guda C."/>
            <person name="Hadaegh A."/>
            <person name="Iglesias-Rodriguez M.D."/>
            <person name="Jenkins J."/>
            <person name="Jones B.M."/>
            <person name="Lawson T."/>
            <person name="Leese F."/>
            <person name="Lindquist E."/>
            <person name="Lobanov A."/>
            <person name="Lomsadze A."/>
            <person name="Malik S.B."/>
            <person name="Marsh M.E."/>
            <person name="Mackinder L."/>
            <person name="Mock T."/>
            <person name="Mueller-Roeber B."/>
            <person name="Pagarete A."/>
            <person name="Parker M."/>
            <person name="Probert I."/>
            <person name="Quesneville H."/>
            <person name="Raines C."/>
            <person name="Rensing S.A."/>
            <person name="Riano-Pachon D.M."/>
            <person name="Richier S."/>
            <person name="Rokitta S."/>
            <person name="Shiraiwa Y."/>
            <person name="Soanes D.M."/>
            <person name="van der Giezen M."/>
            <person name="Wahlund T.M."/>
            <person name="Williams B."/>
            <person name="Wilson W."/>
            <person name="Wolfe G."/>
            <person name="Wurch L.L."/>
        </authorList>
    </citation>
    <scope>NUCLEOTIDE SEQUENCE</scope>
</reference>
<dbReference type="AlphaFoldDB" id="A0A0D3IJN1"/>
<evidence type="ECO:0000256" key="2">
    <source>
        <dbReference type="SAM" id="Phobius"/>
    </source>
</evidence>
<keyword evidence="4" id="KW-1185">Reference proteome</keyword>
<feature type="region of interest" description="Disordered" evidence="1">
    <location>
        <begin position="1"/>
        <end position="84"/>
    </location>
</feature>
<name>A0A0D3IJN1_EMIH1</name>
<protein>
    <submittedName>
        <fullName evidence="3">Uncharacterized protein</fullName>
    </submittedName>
</protein>
<feature type="transmembrane region" description="Helical" evidence="2">
    <location>
        <begin position="350"/>
        <end position="369"/>
    </location>
</feature>
<dbReference type="EnsemblProtists" id="EOD11466">
    <property type="protein sequence ID" value="EOD11466"/>
    <property type="gene ID" value="EMIHUDRAFT_247938"/>
</dbReference>
<dbReference type="HOGENOM" id="CLU_058328_0_0_1"/>
<dbReference type="PaxDb" id="2903-EOD11466"/>
<dbReference type="KEGG" id="ehx:EMIHUDRAFT_247938"/>
<feature type="compositionally biased region" description="Basic and acidic residues" evidence="1">
    <location>
        <begin position="35"/>
        <end position="48"/>
    </location>
</feature>
<feature type="region of interest" description="Disordered" evidence="1">
    <location>
        <begin position="99"/>
        <end position="270"/>
    </location>
</feature>
<keyword evidence="2" id="KW-1133">Transmembrane helix</keyword>
<evidence type="ECO:0000256" key="1">
    <source>
        <dbReference type="SAM" id="MobiDB-lite"/>
    </source>
</evidence>
<proteinExistence type="predicted"/>
<dbReference type="RefSeq" id="XP_005763895.1">
    <property type="nucleotide sequence ID" value="XM_005763838.1"/>
</dbReference>
<feature type="compositionally biased region" description="Basic and acidic residues" evidence="1">
    <location>
        <begin position="187"/>
        <end position="198"/>
    </location>
</feature>
<dbReference type="GeneID" id="17257614"/>